<proteinExistence type="predicted"/>
<dbReference type="Proteomes" id="UP000057213">
    <property type="component" value="Chromosome"/>
</dbReference>
<dbReference type="OrthoDB" id="7924207at2"/>
<dbReference type="KEGG" id="banc:PU02_0680"/>
<accession>A0A0M5KZ84</accession>
<dbReference type="KEGG" id="banc:PU02_0614"/>
<reference evidence="1 3" key="1">
    <citation type="journal article" date="2015" name="Genome Announc.">
        <title>Complete Genome Sequence of Bartonella ancashensis Strain 20.00, Isolated from the Blood of a Patient with Verruga Peruana.</title>
        <authorList>
            <person name="Hang J."/>
            <person name="Mullins K.E."/>
            <person name="Clifford R.J."/>
            <person name="Onmus-Leone F."/>
            <person name="Yang Y."/>
            <person name="Jiang J."/>
            <person name="Leguia M."/>
            <person name="Kasper M.R."/>
            <person name="Maguina C."/>
            <person name="Lesho E.P."/>
            <person name="Jarman R.G."/>
            <person name="Richards A.L."/>
            <person name="Blazes D."/>
        </authorList>
    </citation>
    <scope>NUCLEOTIDE SEQUENCE [LARGE SCALE GENOMIC DNA]</scope>
    <source>
        <strain evidence="1 3">20.00</strain>
    </source>
</reference>
<dbReference type="STRING" id="1318743.PU02_0614"/>
<evidence type="ECO:0000313" key="1">
    <source>
        <dbReference type="EMBL" id="ALE03428.1"/>
    </source>
</evidence>
<gene>
    <name evidence="1" type="ORF">PU02_0614</name>
    <name evidence="2" type="ORF">PU02_0680</name>
</gene>
<protein>
    <submittedName>
        <fullName evidence="1">Putative genomic island protein</fullName>
    </submittedName>
</protein>
<dbReference type="EMBL" id="CP010401">
    <property type="protein sequence ID" value="ALE03428.1"/>
    <property type="molecule type" value="Genomic_DNA"/>
</dbReference>
<dbReference type="EMBL" id="CP010401">
    <property type="protein sequence ID" value="ALE03494.1"/>
    <property type="molecule type" value="Genomic_DNA"/>
</dbReference>
<dbReference type="RefSeq" id="WP_053944001.1">
    <property type="nucleotide sequence ID" value="NZ_CP010401.1"/>
</dbReference>
<organism evidence="1 3">
    <name type="scientific">Bartonella ancashensis</name>
    <dbReference type="NCBI Taxonomy" id="1318743"/>
    <lineage>
        <taxon>Bacteria</taxon>
        <taxon>Pseudomonadati</taxon>
        <taxon>Pseudomonadota</taxon>
        <taxon>Alphaproteobacteria</taxon>
        <taxon>Hyphomicrobiales</taxon>
        <taxon>Bartonellaceae</taxon>
        <taxon>Bartonella</taxon>
    </lineage>
</organism>
<evidence type="ECO:0000313" key="2">
    <source>
        <dbReference type="EMBL" id="ALE03494.1"/>
    </source>
</evidence>
<keyword evidence="3" id="KW-1185">Reference proteome</keyword>
<name>A0A0M5KZ84_9HYPH</name>
<evidence type="ECO:0000313" key="3">
    <source>
        <dbReference type="Proteomes" id="UP000057213"/>
    </source>
</evidence>
<sequence>MEIVKRLFSKNNKPQKRFVATAIGHVPWGLGSAEYFYNLYECEDGTREFEAFEGYQFYDVPKKADFSTKAQVKARMYGGSIPKTILNIEPLIEEINKDIKRYSAG</sequence>
<dbReference type="AlphaFoldDB" id="A0A0M5KZ84"/>
<dbReference type="PATRIC" id="fig|1318743.3.peg.628"/>